<dbReference type="CDD" id="cd00198">
    <property type="entry name" value="vWFA"/>
    <property type="match status" value="1"/>
</dbReference>
<keyword evidence="2 4" id="KW-0863">Zinc-finger</keyword>
<evidence type="ECO:0000256" key="5">
    <source>
        <dbReference type="SAM" id="MobiDB-lite"/>
    </source>
</evidence>
<dbReference type="Gene3D" id="1.20.1280.50">
    <property type="match status" value="1"/>
</dbReference>
<sequence length="481" mass="52561">MPYGLDAPVCRDFLRGCCYRGRCRFFHPAIMKEPKRVAHQVAGGRNVRRKVSNNCKKYVRSRCCPNGDKCKYNHPESPLVLPDEMLLELLNHLGLTDICNLAQVCHRFRFICKTNIRRWHTLFVEKWGPPTQLEWRAAALAGGWQELYKAKITMDRSSMPWKRPSTFEIDALGQLIADLAFEGNTATSMTETLSYWLRSPPAGSNWGASSMTDAQAPWPLTVMFLLDGSGSLSEMDFDVMRTFVKRTVTVVKARVPQAKVGMLQFTTEVRVEIAPTSEAAEAVGQKVDGMTRMNGGTNLAAPILLSEQLLRAEQRAVAAQTGQEEAGSEGRHVLVLLSDGIVEPHHACAAAEKAAQLGILLPNVTIYALGVGRDVDVSSMKQIIGESYASPANNLNQEGVGGTSSPANSAASTSTATPKSPISPSSSKTGFAPSTPPQDTVSPLAARLQEEKDLTYMQRTAPVTRYLGLSTLPPRTNNAWL</sequence>
<organism evidence="9">
    <name type="scientific">Pyramimonas obovata</name>
    <dbReference type="NCBI Taxonomy" id="1411642"/>
    <lineage>
        <taxon>Eukaryota</taxon>
        <taxon>Viridiplantae</taxon>
        <taxon>Chlorophyta</taxon>
        <taxon>Pyramimonadophyceae</taxon>
        <taxon>Pyramimonadales</taxon>
        <taxon>Pyramimonadaceae</taxon>
        <taxon>Pyramimonas</taxon>
        <taxon>Pyramimonas incertae sedis</taxon>
    </lineage>
</organism>
<dbReference type="InterPro" id="IPR000571">
    <property type="entry name" value="Znf_CCCH"/>
</dbReference>
<dbReference type="Pfam" id="PF12937">
    <property type="entry name" value="F-box-like"/>
    <property type="match status" value="1"/>
</dbReference>
<dbReference type="SUPFAM" id="SSF81383">
    <property type="entry name" value="F-box domain"/>
    <property type="match status" value="1"/>
</dbReference>
<evidence type="ECO:0000259" key="6">
    <source>
        <dbReference type="PROSITE" id="PS50103"/>
    </source>
</evidence>
<dbReference type="SMART" id="SM00256">
    <property type="entry name" value="FBOX"/>
    <property type="match status" value="1"/>
</dbReference>
<dbReference type="InterPro" id="IPR002035">
    <property type="entry name" value="VWF_A"/>
</dbReference>
<evidence type="ECO:0000256" key="1">
    <source>
        <dbReference type="ARBA" id="ARBA00022723"/>
    </source>
</evidence>
<dbReference type="InterPro" id="IPR036465">
    <property type="entry name" value="vWFA_dom_sf"/>
</dbReference>
<feature type="zinc finger region" description="C3H1-type" evidence="4">
    <location>
        <begin position="4"/>
        <end position="30"/>
    </location>
</feature>
<feature type="zinc finger region" description="C3H1-type" evidence="4">
    <location>
        <begin position="49"/>
        <end position="77"/>
    </location>
</feature>
<feature type="domain" description="VWFA" evidence="8">
    <location>
        <begin position="221"/>
        <end position="383"/>
    </location>
</feature>
<dbReference type="PROSITE" id="PS50234">
    <property type="entry name" value="VWFA"/>
    <property type="match status" value="1"/>
</dbReference>
<reference evidence="9" key="1">
    <citation type="submission" date="2021-01" db="EMBL/GenBank/DDBJ databases">
        <authorList>
            <person name="Corre E."/>
            <person name="Pelletier E."/>
            <person name="Niang G."/>
            <person name="Scheremetjew M."/>
            <person name="Finn R."/>
            <person name="Kale V."/>
            <person name="Holt S."/>
            <person name="Cochrane G."/>
            <person name="Meng A."/>
            <person name="Brown T."/>
            <person name="Cohen L."/>
        </authorList>
    </citation>
    <scope>NUCLEOTIDE SEQUENCE</scope>
    <source>
        <strain evidence="9">CCMP722</strain>
    </source>
</reference>
<evidence type="ECO:0000313" key="9">
    <source>
        <dbReference type="EMBL" id="CAD8688320.1"/>
    </source>
</evidence>
<dbReference type="InterPro" id="IPR036855">
    <property type="entry name" value="Znf_CCCH_sf"/>
</dbReference>
<feature type="domain" description="C3H1-type" evidence="6">
    <location>
        <begin position="4"/>
        <end position="30"/>
    </location>
</feature>
<feature type="domain" description="F-box" evidence="7">
    <location>
        <begin position="75"/>
        <end position="122"/>
    </location>
</feature>
<evidence type="ECO:0000256" key="3">
    <source>
        <dbReference type="ARBA" id="ARBA00022833"/>
    </source>
</evidence>
<dbReference type="SUPFAM" id="SSF53300">
    <property type="entry name" value="vWA-like"/>
    <property type="match status" value="1"/>
</dbReference>
<dbReference type="AlphaFoldDB" id="A0A7S0WWC8"/>
<name>A0A7S0WWC8_9CHLO</name>
<gene>
    <name evidence="9" type="ORF">POBO1169_LOCUS18579</name>
</gene>
<dbReference type="PROSITE" id="PS50181">
    <property type="entry name" value="FBOX"/>
    <property type="match status" value="1"/>
</dbReference>
<protein>
    <submittedName>
        <fullName evidence="9">Uncharacterized protein</fullName>
    </submittedName>
</protein>
<dbReference type="Gene3D" id="3.40.50.410">
    <property type="entry name" value="von Willebrand factor, type A domain"/>
    <property type="match status" value="1"/>
</dbReference>
<dbReference type="SMART" id="SM00327">
    <property type="entry name" value="VWA"/>
    <property type="match status" value="1"/>
</dbReference>
<dbReference type="SUPFAM" id="SSF90229">
    <property type="entry name" value="CCCH zinc finger"/>
    <property type="match status" value="1"/>
</dbReference>
<dbReference type="Gene3D" id="3.30.1370.210">
    <property type="match status" value="1"/>
</dbReference>
<dbReference type="InterPro" id="IPR001810">
    <property type="entry name" value="F-box_dom"/>
</dbReference>
<accession>A0A7S0WWC8</accession>
<feature type="region of interest" description="Disordered" evidence="5">
    <location>
        <begin position="391"/>
        <end position="442"/>
    </location>
</feature>
<keyword evidence="1 4" id="KW-0479">Metal-binding</keyword>
<dbReference type="InterPro" id="IPR036047">
    <property type="entry name" value="F-box-like_dom_sf"/>
</dbReference>
<evidence type="ECO:0000256" key="2">
    <source>
        <dbReference type="ARBA" id="ARBA00022771"/>
    </source>
</evidence>
<proteinExistence type="predicted"/>
<evidence type="ECO:0000259" key="7">
    <source>
        <dbReference type="PROSITE" id="PS50181"/>
    </source>
</evidence>
<keyword evidence="3 4" id="KW-0862">Zinc</keyword>
<feature type="domain" description="C3H1-type" evidence="6">
    <location>
        <begin position="49"/>
        <end position="77"/>
    </location>
</feature>
<dbReference type="EMBL" id="HBFA01037112">
    <property type="protein sequence ID" value="CAD8688320.1"/>
    <property type="molecule type" value="Transcribed_RNA"/>
</dbReference>
<dbReference type="GO" id="GO:0008270">
    <property type="term" value="F:zinc ion binding"/>
    <property type="evidence" value="ECO:0007669"/>
    <property type="project" value="UniProtKB-KW"/>
</dbReference>
<dbReference type="PRINTS" id="PR00453">
    <property type="entry name" value="VWFADOMAIN"/>
</dbReference>
<dbReference type="PROSITE" id="PS50103">
    <property type="entry name" value="ZF_C3H1"/>
    <property type="match status" value="2"/>
</dbReference>
<dbReference type="Pfam" id="PF00092">
    <property type="entry name" value="VWA"/>
    <property type="match status" value="1"/>
</dbReference>
<dbReference type="InterPro" id="IPR050525">
    <property type="entry name" value="ECM_Assembly_Org"/>
</dbReference>
<feature type="compositionally biased region" description="Low complexity" evidence="5">
    <location>
        <begin position="403"/>
        <end position="427"/>
    </location>
</feature>
<evidence type="ECO:0000256" key="4">
    <source>
        <dbReference type="PROSITE-ProRule" id="PRU00723"/>
    </source>
</evidence>
<evidence type="ECO:0000259" key="8">
    <source>
        <dbReference type="PROSITE" id="PS50234"/>
    </source>
</evidence>
<dbReference type="PANTHER" id="PTHR24020:SF20">
    <property type="entry name" value="PH DOMAIN-CONTAINING PROTEIN"/>
    <property type="match status" value="1"/>
</dbReference>
<dbReference type="PANTHER" id="PTHR24020">
    <property type="entry name" value="COLLAGEN ALPHA"/>
    <property type="match status" value="1"/>
</dbReference>
<dbReference type="SMART" id="SM00356">
    <property type="entry name" value="ZnF_C3H1"/>
    <property type="match status" value="2"/>
</dbReference>